<dbReference type="InterPro" id="IPR013785">
    <property type="entry name" value="Aldolase_TIM"/>
</dbReference>
<evidence type="ECO:0000256" key="6">
    <source>
        <dbReference type="ARBA" id="ARBA00023141"/>
    </source>
</evidence>
<organism evidence="10 11">
    <name type="scientific">Methanoliparum thermophilum</name>
    <dbReference type="NCBI Taxonomy" id="2491083"/>
    <lineage>
        <taxon>Archaea</taxon>
        <taxon>Methanobacteriati</taxon>
        <taxon>Methanobacteriota</taxon>
        <taxon>Candidatus Methanoliparia</taxon>
        <taxon>Candidatus Methanoliparales</taxon>
        <taxon>Candidatus Methanoliparaceae</taxon>
        <taxon>Candidatus Methanoliparum</taxon>
    </lineage>
</organism>
<dbReference type="InterPro" id="IPR001240">
    <property type="entry name" value="PRAI_dom"/>
</dbReference>
<keyword evidence="5 8" id="KW-0822">Tryptophan biosynthesis</keyword>
<dbReference type="GO" id="GO:0004640">
    <property type="term" value="F:phosphoribosylanthranilate isomerase activity"/>
    <property type="evidence" value="ECO:0007669"/>
    <property type="project" value="UniProtKB-UniRule"/>
</dbReference>
<dbReference type="HAMAP" id="MF_00135">
    <property type="entry name" value="PRAI"/>
    <property type="match status" value="1"/>
</dbReference>
<comment type="catalytic activity">
    <reaction evidence="1 8">
        <text>N-(5-phospho-beta-D-ribosyl)anthranilate = 1-(2-carboxyphenylamino)-1-deoxy-D-ribulose 5-phosphate</text>
        <dbReference type="Rhea" id="RHEA:21540"/>
        <dbReference type="ChEBI" id="CHEBI:18277"/>
        <dbReference type="ChEBI" id="CHEBI:58613"/>
        <dbReference type="EC" id="5.3.1.24"/>
    </reaction>
</comment>
<evidence type="ECO:0000256" key="8">
    <source>
        <dbReference type="HAMAP-Rule" id="MF_00135"/>
    </source>
</evidence>
<sequence length="218" mass="24464">MGGDKIVFIKICGIKTESELKIVLKFSDYITAFGMIVGNTISKRRITFEKAKELIKNADIPAIAVTSDKSYEDLKKVIDLRPDGIQLHSDILYDTVDKIKKEYSGFIFKVFEIEKTIKNPFDEYNKILNLMRLYDVDGFLLDTKGGGTGMMHDLRVSKLVLNDAVKPVVIAGGINYSNVGEFIKLCPFGIDVSSGVETDGFKDEKKIKYLLNKIGDFL</sequence>
<evidence type="ECO:0000256" key="1">
    <source>
        <dbReference type="ARBA" id="ARBA00001164"/>
    </source>
</evidence>
<evidence type="ECO:0000313" key="10">
    <source>
        <dbReference type="EMBL" id="RZN63900.1"/>
    </source>
</evidence>
<dbReference type="UniPathway" id="UPA00035">
    <property type="reaction ID" value="UER00042"/>
</dbReference>
<dbReference type="GO" id="GO:0000162">
    <property type="term" value="P:L-tryptophan biosynthetic process"/>
    <property type="evidence" value="ECO:0007669"/>
    <property type="project" value="UniProtKB-UniRule"/>
</dbReference>
<evidence type="ECO:0000256" key="7">
    <source>
        <dbReference type="ARBA" id="ARBA00023235"/>
    </source>
</evidence>
<dbReference type="Proteomes" id="UP000317158">
    <property type="component" value="Unassembled WGS sequence"/>
</dbReference>
<dbReference type="InterPro" id="IPR044643">
    <property type="entry name" value="TrpF_fam"/>
</dbReference>
<protein>
    <recommendedName>
        <fullName evidence="8">N-(5'-phosphoribosyl)anthranilate isomerase</fullName>
        <shortName evidence="8">PRAI</shortName>
        <ecNumber evidence="8">5.3.1.24</ecNumber>
    </recommendedName>
</protein>
<feature type="domain" description="N-(5'phosphoribosyl) anthranilate isomerase (PRAI)" evidence="9">
    <location>
        <begin position="10"/>
        <end position="212"/>
    </location>
</feature>
<evidence type="ECO:0000256" key="5">
    <source>
        <dbReference type="ARBA" id="ARBA00022822"/>
    </source>
</evidence>
<dbReference type="CDD" id="cd00405">
    <property type="entry name" value="PRAI"/>
    <property type="match status" value="1"/>
</dbReference>
<evidence type="ECO:0000256" key="2">
    <source>
        <dbReference type="ARBA" id="ARBA00004664"/>
    </source>
</evidence>
<evidence type="ECO:0000256" key="4">
    <source>
        <dbReference type="ARBA" id="ARBA00022605"/>
    </source>
</evidence>
<dbReference type="PANTHER" id="PTHR42894:SF1">
    <property type="entry name" value="N-(5'-PHOSPHORIBOSYL)ANTHRANILATE ISOMERASE"/>
    <property type="match status" value="1"/>
</dbReference>
<evidence type="ECO:0000259" key="9">
    <source>
        <dbReference type="Pfam" id="PF00697"/>
    </source>
</evidence>
<accession>A0A520KQS3</accession>
<reference evidence="10 11" key="1">
    <citation type="journal article" date="2019" name="Nat. Microbiol.">
        <title>Wide diversity of methane and short-chain alkane metabolisms in uncultured archaea.</title>
        <authorList>
            <person name="Borrel G."/>
            <person name="Adam P.S."/>
            <person name="McKay L.J."/>
            <person name="Chen L.X."/>
            <person name="Sierra-Garcia I.N."/>
            <person name="Sieber C.M."/>
            <person name="Letourneur Q."/>
            <person name="Ghozlane A."/>
            <person name="Andersen G.L."/>
            <person name="Li W.J."/>
            <person name="Hallam S.J."/>
            <person name="Muyzer G."/>
            <person name="de Oliveira V.M."/>
            <person name="Inskeep W.P."/>
            <person name="Banfield J.F."/>
            <person name="Gribaldo S."/>
        </authorList>
    </citation>
    <scope>NUCLEOTIDE SEQUENCE [LARGE SCALE GENOMIC DNA]</scope>
    <source>
        <strain evidence="10">NM1a</strain>
    </source>
</reference>
<gene>
    <name evidence="8" type="primary">trpF</name>
    <name evidence="10" type="ORF">EF806_06635</name>
</gene>
<proteinExistence type="inferred from homology"/>
<dbReference type="EC" id="5.3.1.24" evidence="8"/>
<comment type="similarity">
    <text evidence="3 8">Belongs to the TrpF family.</text>
</comment>
<name>A0A520KQS3_METT2</name>
<dbReference type="EMBL" id="RXIF01000012">
    <property type="protein sequence ID" value="RZN63900.1"/>
    <property type="molecule type" value="Genomic_DNA"/>
</dbReference>
<dbReference type="NCBIfam" id="NF002304">
    <property type="entry name" value="PRK01222.2-4"/>
    <property type="match status" value="1"/>
</dbReference>
<dbReference type="PANTHER" id="PTHR42894">
    <property type="entry name" value="N-(5'-PHOSPHORIBOSYL)ANTHRANILATE ISOMERASE"/>
    <property type="match status" value="1"/>
</dbReference>
<dbReference type="Pfam" id="PF00697">
    <property type="entry name" value="PRAI"/>
    <property type="match status" value="1"/>
</dbReference>
<comment type="pathway">
    <text evidence="2 8">Amino-acid biosynthesis; L-tryptophan biosynthesis; L-tryptophan from chorismate: step 3/5.</text>
</comment>
<evidence type="ECO:0000313" key="11">
    <source>
        <dbReference type="Proteomes" id="UP000317158"/>
    </source>
</evidence>
<dbReference type="AlphaFoldDB" id="A0A520KQS3"/>
<keyword evidence="4 8" id="KW-0028">Amino-acid biosynthesis</keyword>
<dbReference type="InterPro" id="IPR011060">
    <property type="entry name" value="RibuloseP-bd_barrel"/>
</dbReference>
<comment type="caution">
    <text evidence="10">The sequence shown here is derived from an EMBL/GenBank/DDBJ whole genome shotgun (WGS) entry which is preliminary data.</text>
</comment>
<keyword evidence="7 8" id="KW-0413">Isomerase</keyword>
<evidence type="ECO:0000256" key="3">
    <source>
        <dbReference type="ARBA" id="ARBA00007571"/>
    </source>
</evidence>
<dbReference type="Gene3D" id="3.20.20.70">
    <property type="entry name" value="Aldolase class I"/>
    <property type="match status" value="1"/>
</dbReference>
<dbReference type="SUPFAM" id="SSF51366">
    <property type="entry name" value="Ribulose-phoshate binding barrel"/>
    <property type="match status" value="1"/>
</dbReference>
<keyword evidence="6 8" id="KW-0057">Aromatic amino acid biosynthesis</keyword>